<keyword evidence="5 7" id="KW-1133">Transmembrane helix</keyword>
<dbReference type="InterPro" id="IPR050189">
    <property type="entry name" value="MFS_Efflux_Transporters"/>
</dbReference>
<comment type="subcellular location">
    <subcellularLocation>
        <location evidence="1">Cell membrane</location>
        <topology evidence="1">Multi-pass membrane protein</topology>
    </subcellularLocation>
</comment>
<keyword evidence="2" id="KW-0813">Transport</keyword>
<sequence>MKIDRNFKLNITFYLIYELFLGVFVGAYMFLLGPYILSLGYKENLVGTVSLIQTLSFAGFAYIAGIFSSKFTDKALFAFVSISSSLSGIMFIFSKNIILVIAGVLLYSLAISTIVVIKTPFLIRTTKGFNTVKVIGMVLTYCVTTNLIGNFLSGKILSLFGYNFSWIFFSLFAIFSIIPAFLIKTEKAITQKEKTNNKLQFDKRMLFLVSYTSLGAFGYGLIGPYYTTYLINKLNLDTFSASFINNFSIIGMIAAMLLSPYAAKKFGKTKTLWDAKVYVFPVLLLLVFIKNNILFFSTALGLLYFLRSFFLNIPIPVESDLILKSVPENYQDKFNSIIVFANNFTVSISSFVAGFIISDFNFGYEITFTLSAIIFIIQGYMFLKFSAANLKNKA</sequence>
<proteinExistence type="predicted"/>
<dbReference type="PANTHER" id="PTHR43124:SF3">
    <property type="entry name" value="CHLORAMPHENICOL EFFLUX PUMP RV0191"/>
    <property type="match status" value="1"/>
</dbReference>
<feature type="transmembrane region" description="Helical" evidence="7">
    <location>
        <begin position="205"/>
        <end position="227"/>
    </location>
</feature>
<dbReference type="GO" id="GO:0005886">
    <property type="term" value="C:plasma membrane"/>
    <property type="evidence" value="ECO:0007669"/>
    <property type="project" value="UniProtKB-SubCell"/>
</dbReference>
<dbReference type="AlphaFoldDB" id="A0A0R3JTL8"/>
<feature type="transmembrane region" description="Helical" evidence="7">
    <location>
        <begin position="49"/>
        <end position="68"/>
    </location>
</feature>
<keyword evidence="10" id="KW-1185">Reference proteome</keyword>
<feature type="transmembrane region" description="Helical" evidence="7">
    <location>
        <begin position="239"/>
        <end position="259"/>
    </location>
</feature>
<feature type="transmembrane region" description="Helical" evidence="7">
    <location>
        <begin position="362"/>
        <end position="383"/>
    </location>
</feature>
<evidence type="ECO:0000313" key="10">
    <source>
        <dbReference type="Proteomes" id="UP000052015"/>
    </source>
</evidence>
<dbReference type="OrthoDB" id="1950900at2"/>
<keyword evidence="3" id="KW-1003">Cell membrane</keyword>
<evidence type="ECO:0000256" key="2">
    <source>
        <dbReference type="ARBA" id="ARBA00022448"/>
    </source>
</evidence>
<evidence type="ECO:0000256" key="5">
    <source>
        <dbReference type="ARBA" id="ARBA00022989"/>
    </source>
</evidence>
<feature type="transmembrane region" description="Helical" evidence="7">
    <location>
        <begin position="134"/>
        <end position="152"/>
    </location>
</feature>
<evidence type="ECO:0000256" key="3">
    <source>
        <dbReference type="ARBA" id="ARBA00022475"/>
    </source>
</evidence>
<evidence type="ECO:0000313" key="9">
    <source>
        <dbReference type="EMBL" id="KRQ86886.1"/>
    </source>
</evidence>
<dbReference type="STRING" id="908809.ABG79_01377"/>
<dbReference type="SUPFAM" id="SSF103473">
    <property type="entry name" value="MFS general substrate transporter"/>
    <property type="match status" value="1"/>
</dbReference>
<keyword evidence="6 7" id="KW-0472">Membrane</keyword>
<dbReference type="PROSITE" id="PS50850">
    <property type="entry name" value="MFS"/>
    <property type="match status" value="1"/>
</dbReference>
<protein>
    <submittedName>
        <fullName evidence="9">Major Facilitator Superfamily protein</fullName>
    </submittedName>
</protein>
<dbReference type="InterPro" id="IPR020846">
    <property type="entry name" value="MFS_dom"/>
</dbReference>
<comment type="caution">
    <text evidence="9">The sequence shown here is derived from an EMBL/GenBank/DDBJ whole genome shotgun (WGS) entry which is preliminary data.</text>
</comment>
<gene>
    <name evidence="9" type="ORF">ABG79_01377</name>
</gene>
<dbReference type="GO" id="GO:0022857">
    <property type="term" value="F:transmembrane transporter activity"/>
    <property type="evidence" value="ECO:0007669"/>
    <property type="project" value="InterPro"/>
</dbReference>
<dbReference type="InterPro" id="IPR011701">
    <property type="entry name" value="MFS"/>
</dbReference>
<organism evidence="9 10">
    <name type="scientific">Caloramator mitchellensis</name>
    <dbReference type="NCBI Taxonomy" id="908809"/>
    <lineage>
        <taxon>Bacteria</taxon>
        <taxon>Bacillati</taxon>
        <taxon>Bacillota</taxon>
        <taxon>Clostridia</taxon>
        <taxon>Eubacteriales</taxon>
        <taxon>Clostridiaceae</taxon>
        <taxon>Caloramator</taxon>
    </lineage>
</organism>
<feature type="transmembrane region" description="Helical" evidence="7">
    <location>
        <begin position="12"/>
        <end position="37"/>
    </location>
</feature>
<evidence type="ECO:0000256" key="1">
    <source>
        <dbReference type="ARBA" id="ARBA00004651"/>
    </source>
</evidence>
<dbReference type="Pfam" id="PF07690">
    <property type="entry name" value="MFS_1"/>
    <property type="match status" value="1"/>
</dbReference>
<feature type="transmembrane region" description="Helical" evidence="7">
    <location>
        <begin position="164"/>
        <end position="184"/>
    </location>
</feature>
<feature type="transmembrane region" description="Helical" evidence="7">
    <location>
        <begin position="99"/>
        <end position="122"/>
    </location>
</feature>
<accession>A0A0R3JTL8</accession>
<evidence type="ECO:0000259" key="8">
    <source>
        <dbReference type="PROSITE" id="PS50850"/>
    </source>
</evidence>
<dbReference type="RefSeq" id="WP_057978466.1">
    <property type="nucleotide sequence ID" value="NZ_LKHP01000006.1"/>
</dbReference>
<name>A0A0R3JTL8_CALMK</name>
<evidence type="ECO:0000256" key="4">
    <source>
        <dbReference type="ARBA" id="ARBA00022692"/>
    </source>
</evidence>
<dbReference type="Gene3D" id="1.20.1250.20">
    <property type="entry name" value="MFS general substrate transporter like domains"/>
    <property type="match status" value="2"/>
</dbReference>
<feature type="transmembrane region" description="Helical" evidence="7">
    <location>
        <begin position="75"/>
        <end position="93"/>
    </location>
</feature>
<feature type="transmembrane region" description="Helical" evidence="7">
    <location>
        <begin position="334"/>
        <end position="356"/>
    </location>
</feature>
<feature type="transmembrane region" description="Helical" evidence="7">
    <location>
        <begin position="295"/>
        <end position="313"/>
    </location>
</feature>
<dbReference type="EMBL" id="LKHP01000006">
    <property type="protein sequence ID" value="KRQ86886.1"/>
    <property type="molecule type" value="Genomic_DNA"/>
</dbReference>
<dbReference type="Proteomes" id="UP000052015">
    <property type="component" value="Unassembled WGS sequence"/>
</dbReference>
<keyword evidence="4 7" id="KW-0812">Transmembrane</keyword>
<dbReference type="PANTHER" id="PTHR43124">
    <property type="entry name" value="PURINE EFFLUX PUMP PBUE"/>
    <property type="match status" value="1"/>
</dbReference>
<feature type="domain" description="Major facilitator superfamily (MFS) profile" evidence="8">
    <location>
        <begin position="204"/>
        <end position="394"/>
    </location>
</feature>
<reference evidence="9 10" key="1">
    <citation type="submission" date="2015-09" db="EMBL/GenBank/DDBJ databases">
        <title>Draft genome sequence of a Caloramator mitchellensis, a moderate thermophile from the Great Artesian Basin of Australia.</title>
        <authorList>
            <person name="Patel B.K."/>
        </authorList>
    </citation>
    <scope>NUCLEOTIDE SEQUENCE [LARGE SCALE GENOMIC DNA]</scope>
    <source>
        <strain evidence="9 10">VF08</strain>
    </source>
</reference>
<dbReference type="InterPro" id="IPR036259">
    <property type="entry name" value="MFS_trans_sf"/>
</dbReference>
<evidence type="ECO:0000256" key="7">
    <source>
        <dbReference type="SAM" id="Phobius"/>
    </source>
</evidence>
<evidence type="ECO:0000256" key="6">
    <source>
        <dbReference type="ARBA" id="ARBA00023136"/>
    </source>
</evidence>